<dbReference type="SUPFAM" id="SSF55874">
    <property type="entry name" value="ATPase domain of HSP90 chaperone/DNA topoisomerase II/histidine kinase"/>
    <property type="match status" value="1"/>
</dbReference>
<accession>A0ABW9RPN2</accession>
<dbReference type="Pfam" id="PF02518">
    <property type="entry name" value="HATPase_c"/>
    <property type="match status" value="1"/>
</dbReference>
<dbReference type="InterPro" id="IPR004358">
    <property type="entry name" value="Sig_transdc_His_kin-like_C"/>
</dbReference>
<organism evidence="7 8">
    <name type="scientific">Fulvivirga kasyanovii</name>
    <dbReference type="NCBI Taxonomy" id="396812"/>
    <lineage>
        <taxon>Bacteria</taxon>
        <taxon>Pseudomonadati</taxon>
        <taxon>Bacteroidota</taxon>
        <taxon>Cytophagia</taxon>
        <taxon>Cytophagales</taxon>
        <taxon>Fulvivirgaceae</taxon>
        <taxon>Fulvivirga</taxon>
    </lineage>
</organism>
<evidence type="ECO:0000256" key="2">
    <source>
        <dbReference type="ARBA" id="ARBA00012438"/>
    </source>
</evidence>
<evidence type="ECO:0000256" key="1">
    <source>
        <dbReference type="ARBA" id="ARBA00000085"/>
    </source>
</evidence>
<dbReference type="InterPro" id="IPR005467">
    <property type="entry name" value="His_kinase_dom"/>
</dbReference>
<evidence type="ECO:0000256" key="4">
    <source>
        <dbReference type="ARBA" id="ARBA00022777"/>
    </source>
</evidence>
<dbReference type="PANTHER" id="PTHR43711:SF26">
    <property type="entry name" value="SENSOR HISTIDINE KINASE RCSC"/>
    <property type="match status" value="1"/>
</dbReference>
<evidence type="ECO:0000256" key="3">
    <source>
        <dbReference type="ARBA" id="ARBA00022679"/>
    </source>
</evidence>
<dbReference type="SMART" id="SM00387">
    <property type="entry name" value="HATPase_c"/>
    <property type="match status" value="1"/>
</dbReference>
<dbReference type="EC" id="2.7.13.3" evidence="2"/>
<dbReference type="InterPro" id="IPR003594">
    <property type="entry name" value="HATPase_dom"/>
</dbReference>
<dbReference type="PRINTS" id="PR00344">
    <property type="entry name" value="BCTRLSENSOR"/>
</dbReference>
<dbReference type="InterPro" id="IPR050736">
    <property type="entry name" value="Sensor_HK_Regulatory"/>
</dbReference>
<dbReference type="Proteomes" id="UP000798808">
    <property type="component" value="Unassembled WGS sequence"/>
</dbReference>
<protein>
    <recommendedName>
        <fullName evidence="2">histidine kinase</fullName>
        <ecNumber evidence="2">2.7.13.3</ecNumber>
    </recommendedName>
</protein>
<comment type="catalytic activity">
    <reaction evidence="1">
        <text>ATP + protein L-histidine = ADP + protein N-phospho-L-histidine.</text>
        <dbReference type="EC" id="2.7.13.3"/>
    </reaction>
</comment>
<feature type="domain" description="Histidine kinase" evidence="6">
    <location>
        <begin position="75"/>
        <end position="244"/>
    </location>
</feature>
<name>A0ABW9RPN2_9BACT</name>
<keyword evidence="8" id="KW-1185">Reference proteome</keyword>
<keyword evidence="5" id="KW-0902">Two-component regulatory system</keyword>
<dbReference type="PANTHER" id="PTHR43711">
    <property type="entry name" value="TWO-COMPONENT HISTIDINE KINASE"/>
    <property type="match status" value="1"/>
</dbReference>
<gene>
    <name evidence="7" type="ORF">E1163_14215</name>
</gene>
<sequence length="260" mass="29762">MKTAALIYSRNEELFPGNAYFNLKEILLYIFHRHVYRRLYHFKLLLTILFRPGSKRTRVNIKNELPWFNYCIASMDKTIENIGTFNNASNPEKMEYLNLWQVVEGIARKRKRLATMIGVEIEVSVKKEYFVYINRELLEIIIRNILDNAIQYSDDKKRRKIVSISAVENWEHLYISIKDNGIGIPDKEMGKIFKMFYKVASSSPGLGAGLYLARKAVEKLNGSIDVVSSAGLGSEFLVHLPSTVSVLQSASKSKKEGGKS</sequence>
<reference evidence="7 8" key="1">
    <citation type="submission" date="2019-02" db="EMBL/GenBank/DDBJ databases">
        <authorList>
            <person name="Goldberg S.R."/>
            <person name="Haltli B.A."/>
            <person name="Correa H."/>
            <person name="Russell K.G."/>
        </authorList>
    </citation>
    <scope>NUCLEOTIDE SEQUENCE [LARGE SCALE GENOMIC DNA]</scope>
    <source>
        <strain evidence="7 8">JCM 16186</strain>
    </source>
</reference>
<dbReference type="RefSeq" id="WP_155172940.1">
    <property type="nucleotide sequence ID" value="NZ_BAAAFL010000017.1"/>
</dbReference>
<keyword evidence="4 7" id="KW-0418">Kinase</keyword>
<dbReference type="InterPro" id="IPR036890">
    <property type="entry name" value="HATPase_C_sf"/>
</dbReference>
<evidence type="ECO:0000259" key="6">
    <source>
        <dbReference type="PROSITE" id="PS50109"/>
    </source>
</evidence>
<evidence type="ECO:0000256" key="5">
    <source>
        <dbReference type="ARBA" id="ARBA00023012"/>
    </source>
</evidence>
<proteinExistence type="predicted"/>
<dbReference type="EMBL" id="SMLW01000563">
    <property type="protein sequence ID" value="MTI26108.1"/>
    <property type="molecule type" value="Genomic_DNA"/>
</dbReference>
<comment type="caution">
    <text evidence="7">The sequence shown here is derived from an EMBL/GenBank/DDBJ whole genome shotgun (WGS) entry which is preliminary data.</text>
</comment>
<evidence type="ECO:0000313" key="7">
    <source>
        <dbReference type="EMBL" id="MTI26108.1"/>
    </source>
</evidence>
<dbReference type="GO" id="GO:0016301">
    <property type="term" value="F:kinase activity"/>
    <property type="evidence" value="ECO:0007669"/>
    <property type="project" value="UniProtKB-KW"/>
</dbReference>
<dbReference type="CDD" id="cd00075">
    <property type="entry name" value="HATPase"/>
    <property type="match status" value="1"/>
</dbReference>
<keyword evidence="3" id="KW-0808">Transferase</keyword>
<dbReference type="Gene3D" id="3.30.565.10">
    <property type="entry name" value="Histidine kinase-like ATPase, C-terminal domain"/>
    <property type="match status" value="1"/>
</dbReference>
<evidence type="ECO:0000313" key="8">
    <source>
        <dbReference type="Proteomes" id="UP000798808"/>
    </source>
</evidence>
<dbReference type="PROSITE" id="PS50109">
    <property type="entry name" value="HIS_KIN"/>
    <property type="match status" value="1"/>
</dbReference>